<sequence length="237" mass="26528">MEKKKSKSIIRVENVQKTFEVNREVEVHALKDITFSVKKGQFLSIMGPSGSGKSTLLYILGGLDDPTSGRISIDNKPLGQMSAKEKSLLKRRDIGFIFQFYNLVPNLTVEDNILLPLILDGQNIKDYQEKLDVLLKKIGIRDKRKAFPNELSGGQQQRVAIARALIIEPKVILADEPIGNLDSKNGQAVMELLRKINQEEKTTIVQVTHSEESAEYGSHVLHMKDGVIIEHKQTGRG</sequence>
<dbReference type="CDD" id="cd03255">
    <property type="entry name" value="ABC_MJ0796_LolCDE_FtsE"/>
    <property type="match status" value="1"/>
</dbReference>
<keyword evidence="4 6" id="KW-0067">ATP-binding</keyword>
<protein>
    <submittedName>
        <fullName evidence="6">ABC transporter ATP-binding protein</fullName>
    </submittedName>
</protein>
<gene>
    <name evidence="6" type="ORF">I6N96_05700</name>
</gene>
<dbReference type="Proteomes" id="UP000673375">
    <property type="component" value="Unassembled WGS sequence"/>
</dbReference>
<dbReference type="PROSITE" id="PS00211">
    <property type="entry name" value="ABC_TRANSPORTER_1"/>
    <property type="match status" value="1"/>
</dbReference>
<dbReference type="InterPro" id="IPR027417">
    <property type="entry name" value="P-loop_NTPase"/>
</dbReference>
<comment type="caution">
    <text evidence="6">The sequence shown here is derived from an EMBL/GenBank/DDBJ whole genome shotgun (WGS) entry which is preliminary data.</text>
</comment>
<keyword evidence="2" id="KW-0813">Transport</keyword>
<dbReference type="GO" id="GO:0005524">
    <property type="term" value="F:ATP binding"/>
    <property type="evidence" value="ECO:0007669"/>
    <property type="project" value="UniProtKB-KW"/>
</dbReference>
<dbReference type="InterPro" id="IPR003439">
    <property type="entry name" value="ABC_transporter-like_ATP-bd"/>
</dbReference>
<dbReference type="Pfam" id="PF00005">
    <property type="entry name" value="ABC_tran"/>
    <property type="match status" value="1"/>
</dbReference>
<dbReference type="InterPro" id="IPR017911">
    <property type="entry name" value="MacB-like_ATP-bd"/>
</dbReference>
<keyword evidence="7" id="KW-1185">Reference proteome</keyword>
<dbReference type="PANTHER" id="PTHR42798:SF7">
    <property type="entry name" value="ALPHA-D-RIBOSE 1-METHYLPHOSPHONATE 5-TRIPHOSPHATE SYNTHASE SUBUNIT PHNL"/>
    <property type="match status" value="1"/>
</dbReference>
<keyword evidence="3" id="KW-0547">Nucleotide-binding</keyword>
<evidence type="ECO:0000256" key="3">
    <source>
        <dbReference type="ARBA" id="ARBA00022741"/>
    </source>
</evidence>
<dbReference type="RefSeq" id="WP_209556552.1">
    <property type="nucleotide sequence ID" value="NZ_JAEDXU010000002.1"/>
</dbReference>
<accession>A0ABS4CGL8</accession>
<reference evidence="6 7" key="1">
    <citation type="submission" date="2020-12" db="EMBL/GenBank/DDBJ databases">
        <title>Vagococcus allomyrinae sp. nov. and Enterococcus lavae sp. nov., isolated from the larvae of Allomyrina dichotoma.</title>
        <authorList>
            <person name="Lee S.D."/>
        </authorList>
    </citation>
    <scope>NUCLEOTIDE SEQUENCE [LARGE SCALE GENOMIC DNA]</scope>
    <source>
        <strain evidence="6 7">BWM-S5</strain>
    </source>
</reference>
<dbReference type="Gene3D" id="3.40.50.300">
    <property type="entry name" value="P-loop containing nucleotide triphosphate hydrolases"/>
    <property type="match status" value="1"/>
</dbReference>
<evidence type="ECO:0000256" key="2">
    <source>
        <dbReference type="ARBA" id="ARBA00022448"/>
    </source>
</evidence>
<name>A0ABS4CGL8_9ENTE</name>
<evidence type="ECO:0000313" key="7">
    <source>
        <dbReference type="Proteomes" id="UP000673375"/>
    </source>
</evidence>
<dbReference type="EMBL" id="JAEDXU010000002">
    <property type="protein sequence ID" value="MBP1045766.1"/>
    <property type="molecule type" value="Genomic_DNA"/>
</dbReference>
<dbReference type="PROSITE" id="PS50893">
    <property type="entry name" value="ABC_TRANSPORTER_2"/>
    <property type="match status" value="1"/>
</dbReference>
<evidence type="ECO:0000256" key="1">
    <source>
        <dbReference type="ARBA" id="ARBA00005417"/>
    </source>
</evidence>
<proteinExistence type="inferred from homology"/>
<dbReference type="InterPro" id="IPR003593">
    <property type="entry name" value="AAA+_ATPase"/>
</dbReference>
<organism evidence="6 7">
    <name type="scientific">Enterococcus larvae</name>
    <dbReference type="NCBI Taxonomy" id="2794352"/>
    <lineage>
        <taxon>Bacteria</taxon>
        <taxon>Bacillati</taxon>
        <taxon>Bacillota</taxon>
        <taxon>Bacilli</taxon>
        <taxon>Lactobacillales</taxon>
        <taxon>Enterococcaceae</taxon>
        <taxon>Enterococcus</taxon>
    </lineage>
</organism>
<dbReference type="SMART" id="SM00382">
    <property type="entry name" value="AAA"/>
    <property type="match status" value="1"/>
</dbReference>
<comment type="similarity">
    <text evidence="1">Belongs to the ABC transporter superfamily.</text>
</comment>
<evidence type="ECO:0000313" key="6">
    <source>
        <dbReference type="EMBL" id="MBP1045766.1"/>
    </source>
</evidence>
<feature type="domain" description="ABC transporter" evidence="5">
    <location>
        <begin position="10"/>
        <end position="237"/>
    </location>
</feature>
<evidence type="ECO:0000259" key="5">
    <source>
        <dbReference type="PROSITE" id="PS50893"/>
    </source>
</evidence>
<evidence type="ECO:0000256" key="4">
    <source>
        <dbReference type="ARBA" id="ARBA00022840"/>
    </source>
</evidence>
<dbReference type="PANTHER" id="PTHR42798">
    <property type="entry name" value="LIPOPROTEIN-RELEASING SYSTEM ATP-BINDING PROTEIN LOLD"/>
    <property type="match status" value="1"/>
</dbReference>
<dbReference type="InterPro" id="IPR017871">
    <property type="entry name" value="ABC_transporter-like_CS"/>
</dbReference>
<dbReference type="SUPFAM" id="SSF52540">
    <property type="entry name" value="P-loop containing nucleoside triphosphate hydrolases"/>
    <property type="match status" value="1"/>
</dbReference>